<dbReference type="PANTHER" id="PTHR43977">
    <property type="entry name" value="STRUCTURAL MAINTENANCE OF CHROMOSOMES PROTEIN 3"/>
    <property type="match status" value="1"/>
</dbReference>
<proteinExistence type="predicted"/>
<dbReference type="InterPro" id="IPR003395">
    <property type="entry name" value="RecF/RecN/SMC_N"/>
</dbReference>
<accession>A0A1G2QCH4</accession>
<dbReference type="Gene3D" id="3.40.50.300">
    <property type="entry name" value="P-loop containing nucleotide triphosphate hydrolases"/>
    <property type="match status" value="2"/>
</dbReference>
<feature type="domain" description="RecF/RecN/SMC N-terminal" evidence="2">
    <location>
        <begin position="4"/>
        <end position="727"/>
    </location>
</feature>
<dbReference type="AlphaFoldDB" id="A0A1G2QCH4"/>
<feature type="coiled-coil region" evidence="1">
    <location>
        <begin position="167"/>
        <end position="225"/>
    </location>
</feature>
<name>A0A1G2QCH4_9BACT</name>
<evidence type="ECO:0000256" key="1">
    <source>
        <dbReference type="SAM" id="Coils"/>
    </source>
</evidence>
<gene>
    <name evidence="3" type="ORF">A2571_03375</name>
</gene>
<organism evidence="3 4">
    <name type="scientific">Candidatus Vogelbacteria bacterium RIFOXYD1_FULL_44_32</name>
    <dbReference type="NCBI Taxonomy" id="1802438"/>
    <lineage>
        <taxon>Bacteria</taxon>
        <taxon>Candidatus Vogeliibacteriota</taxon>
    </lineage>
</organism>
<comment type="caution">
    <text evidence="3">The sequence shown here is derived from an EMBL/GenBank/DDBJ whole genome shotgun (WGS) entry which is preliminary data.</text>
</comment>
<feature type="coiled-coil region" evidence="1">
    <location>
        <begin position="386"/>
        <end position="469"/>
    </location>
</feature>
<keyword evidence="1" id="KW-0175">Coiled coil</keyword>
<evidence type="ECO:0000313" key="4">
    <source>
        <dbReference type="Proteomes" id="UP000177043"/>
    </source>
</evidence>
<dbReference type="Proteomes" id="UP000177043">
    <property type="component" value="Unassembled WGS sequence"/>
</dbReference>
<dbReference type="STRING" id="1802438.A2571_03375"/>
<dbReference type="Pfam" id="PF02463">
    <property type="entry name" value="SMC_N"/>
    <property type="match status" value="1"/>
</dbReference>
<feature type="coiled-coil region" evidence="1">
    <location>
        <begin position="283"/>
        <end position="310"/>
    </location>
</feature>
<dbReference type="EMBL" id="MHTJ01000004">
    <property type="protein sequence ID" value="OHA58270.1"/>
    <property type="molecule type" value="Genomic_DNA"/>
</dbReference>
<evidence type="ECO:0000313" key="3">
    <source>
        <dbReference type="EMBL" id="OHA58270.1"/>
    </source>
</evidence>
<dbReference type="InterPro" id="IPR027417">
    <property type="entry name" value="P-loop_NTPase"/>
</dbReference>
<protein>
    <recommendedName>
        <fullName evidence="2">RecF/RecN/SMC N-terminal domain-containing protein</fullName>
    </recommendedName>
</protein>
<reference evidence="3 4" key="1">
    <citation type="journal article" date="2016" name="Nat. Commun.">
        <title>Thousands of microbial genomes shed light on interconnected biogeochemical processes in an aquifer system.</title>
        <authorList>
            <person name="Anantharaman K."/>
            <person name="Brown C.T."/>
            <person name="Hug L.A."/>
            <person name="Sharon I."/>
            <person name="Castelle C.J."/>
            <person name="Probst A.J."/>
            <person name="Thomas B.C."/>
            <person name="Singh A."/>
            <person name="Wilkins M.J."/>
            <person name="Karaoz U."/>
            <person name="Brodie E.L."/>
            <person name="Williams K.H."/>
            <person name="Hubbard S.S."/>
            <person name="Banfield J.F."/>
        </authorList>
    </citation>
    <scope>NUCLEOTIDE SEQUENCE [LARGE SCALE GENOMIC DNA]</scope>
</reference>
<sequence>MRLLSLELSGFKSFAKKTTLLFESQVTSIVGPNGSGKSNVAEAFRWVLGEQSLKSLRGKRGEDLIFNGGGGHSQQSKASATVVFDNRDKRLAFDFDEVAITRSVYRDGTNEYKINNSVVRLKDVLELLSGVSLGPSGHHIISQGEADRILNASLKERREMIEEALGLKAYQWKIEESERKLAKTEENIRQVESLRREIAPHIKFLKKQVEKIEKIDELRRDLKKKYLDYFIREDDYLKSEQAEINSRRAKPEAELAGVINKLAQVENLLASPDEVTKDKMQALATADRTLREMQSQKDELARSLGRLEGMIEIRSEEKPLTEGGRSVPFGEIKDFTGRLAESIVRAEEAGDFSVLKNILGQIKVEIKSFVDRFREAPAVRDNQVALSSLVQEKEEATRELGELEARELNLREERKNMASSLEAGRERLHGAERERYELRAQKSEWQAVLHDLSAREQTLTRERENFTKEIAEARVLVDSEVADFRRLVPLVPDMNEARDAQYDRLREIEKIKIRLEDMGVETGDVLEEYKEVTDRDLFLEKELVDLHQSADSLQKIMAELKEKLTVEFKEGIDKINKEFSNYFTLMFGGGTAELKVVAQPKRRSLADEILEGTNLGEYAETAKPEEGIDIGVSLPRKKVKGLVMMSGGERALTSIALLFAMSQVNPPPFIILDETDAALDEANSRKYGDMIERLAKESQLILITHNRETMSRAGVLYGVTMGADGVSKLLSIKFDEAASTFAK</sequence>
<dbReference type="SUPFAM" id="SSF52540">
    <property type="entry name" value="P-loop containing nucleoside triphosphate hydrolases"/>
    <property type="match status" value="1"/>
</dbReference>
<evidence type="ECO:0000259" key="2">
    <source>
        <dbReference type="Pfam" id="PF02463"/>
    </source>
</evidence>